<protein>
    <recommendedName>
        <fullName evidence="6">mitogen-activated protein kinase kinase</fullName>
        <ecNumber evidence="6">2.7.12.2</ecNumber>
    </recommendedName>
</protein>
<evidence type="ECO:0000256" key="7">
    <source>
        <dbReference type="PROSITE-ProRule" id="PRU10141"/>
    </source>
</evidence>
<dbReference type="Gene3D" id="1.10.510.10">
    <property type="entry name" value="Transferase(Phosphotransferase) domain 1"/>
    <property type="match status" value="1"/>
</dbReference>
<feature type="compositionally biased region" description="Low complexity" evidence="8">
    <location>
        <begin position="26"/>
        <end position="53"/>
    </location>
</feature>
<keyword evidence="11" id="KW-1185">Reference proteome</keyword>
<evidence type="ECO:0000256" key="6">
    <source>
        <dbReference type="ARBA" id="ARBA00038999"/>
    </source>
</evidence>
<proteinExistence type="inferred from homology"/>
<evidence type="ECO:0000259" key="9">
    <source>
        <dbReference type="PROSITE" id="PS50011"/>
    </source>
</evidence>
<gene>
    <name evidence="10" type="ORF">D9613_000406</name>
</gene>
<dbReference type="FunFam" id="1.10.510.10:FF:000263">
    <property type="entry name" value="MAP kinase skh1/pek1"/>
    <property type="match status" value="1"/>
</dbReference>
<feature type="region of interest" description="Disordered" evidence="8">
    <location>
        <begin position="1"/>
        <end position="82"/>
    </location>
</feature>
<dbReference type="InterPro" id="IPR017441">
    <property type="entry name" value="Protein_kinase_ATP_BS"/>
</dbReference>
<evidence type="ECO:0000313" key="10">
    <source>
        <dbReference type="EMBL" id="KAF4620759.1"/>
    </source>
</evidence>
<evidence type="ECO:0000256" key="2">
    <source>
        <dbReference type="ARBA" id="ARBA00022741"/>
    </source>
</evidence>
<dbReference type="InterPro" id="IPR000719">
    <property type="entry name" value="Prot_kinase_dom"/>
</dbReference>
<organism evidence="10 11">
    <name type="scientific">Agrocybe pediades</name>
    <dbReference type="NCBI Taxonomy" id="84607"/>
    <lineage>
        <taxon>Eukaryota</taxon>
        <taxon>Fungi</taxon>
        <taxon>Dikarya</taxon>
        <taxon>Basidiomycota</taxon>
        <taxon>Agaricomycotina</taxon>
        <taxon>Agaricomycetes</taxon>
        <taxon>Agaricomycetidae</taxon>
        <taxon>Agaricales</taxon>
        <taxon>Agaricineae</taxon>
        <taxon>Strophariaceae</taxon>
        <taxon>Agrocybe</taxon>
    </lineage>
</organism>
<evidence type="ECO:0000256" key="4">
    <source>
        <dbReference type="ARBA" id="ARBA00022840"/>
    </source>
</evidence>
<accession>A0A8H4VUT3</accession>
<dbReference type="PROSITE" id="PS50011">
    <property type="entry name" value="PROTEIN_KINASE_DOM"/>
    <property type="match status" value="1"/>
</dbReference>
<evidence type="ECO:0000256" key="5">
    <source>
        <dbReference type="ARBA" id="ARBA00038035"/>
    </source>
</evidence>
<dbReference type="Gene3D" id="3.30.200.20">
    <property type="entry name" value="Phosphorylase Kinase, domain 1"/>
    <property type="match status" value="1"/>
</dbReference>
<keyword evidence="3" id="KW-0418">Kinase</keyword>
<evidence type="ECO:0000313" key="11">
    <source>
        <dbReference type="Proteomes" id="UP000521872"/>
    </source>
</evidence>
<dbReference type="GO" id="GO:0004708">
    <property type="term" value="F:MAP kinase kinase activity"/>
    <property type="evidence" value="ECO:0007669"/>
    <property type="project" value="UniProtKB-EC"/>
</dbReference>
<feature type="compositionally biased region" description="Polar residues" evidence="8">
    <location>
        <begin position="469"/>
        <end position="481"/>
    </location>
</feature>
<comment type="caution">
    <text evidence="10">The sequence shown here is derived from an EMBL/GenBank/DDBJ whole genome shotgun (WGS) entry which is preliminary data.</text>
</comment>
<dbReference type="GO" id="GO:0060237">
    <property type="term" value="P:regulation of fungal-type cell wall organization"/>
    <property type="evidence" value="ECO:0007669"/>
    <property type="project" value="TreeGrafter"/>
</dbReference>
<dbReference type="SUPFAM" id="SSF56112">
    <property type="entry name" value="Protein kinase-like (PK-like)"/>
    <property type="match status" value="1"/>
</dbReference>
<evidence type="ECO:0000256" key="3">
    <source>
        <dbReference type="ARBA" id="ARBA00022777"/>
    </source>
</evidence>
<keyword evidence="2 7" id="KW-0547">Nucleotide-binding</keyword>
<feature type="region of interest" description="Disordered" evidence="8">
    <location>
        <begin position="461"/>
        <end position="481"/>
    </location>
</feature>
<name>A0A8H4VUT3_9AGAR</name>
<dbReference type="InterPro" id="IPR011009">
    <property type="entry name" value="Kinase-like_dom_sf"/>
</dbReference>
<dbReference type="Proteomes" id="UP000521872">
    <property type="component" value="Unassembled WGS sequence"/>
</dbReference>
<dbReference type="PANTHER" id="PTHR48013">
    <property type="entry name" value="DUAL SPECIFICITY MITOGEN-ACTIVATED PROTEIN KINASE KINASE 5-RELATED"/>
    <property type="match status" value="1"/>
</dbReference>
<reference evidence="10 11" key="1">
    <citation type="submission" date="2019-12" db="EMBL/GenBank/DDBJ databases">
        <authorList>
            <person name="Floudas D."/>
            <person name="Bentzer J."/>
            <person name="Ahren D."/>
            <person name="Johansson T."/>
            <person name="Persson P."/>
            <person name="Tunlid A."/>
        </authorList>
    </citation>
    <scope>NUCLEOTIDE SEQUENCE [LARGE SCALE GENOMIC DNA]</scope>
    <source>
        <strain evidence="10 11">CBS 102.39</strain>
    </source>
</reference>
<comment type="similarity">
    <text evidence="5">Belongs to the protein kinase superfamily. STE Ser/Thr protein kinase family. MAP kinase kinase subfamily.</text>
</comment>
<dbReference type="SMART" id="SM00220">
    <property type="entry name" value="S_TKc"/>
    <property type="match status" value="1"/>
</dbReference>
<dbReference type="EC" id="2.7.12.2" evidence="6"/>
<keyword evidence="1" id="KW-0808">Transferase</keyword>
<dbReference type="PROSITE" id="PS00107">
    <property type="entry name" value="PROTEIN_KINASE_ATP"/>
    <property type="match status" value="1"/>
</dbReference>
<evidence type="ECO:0000256" key="1">
    <source>
        <dbReference type="ARBA" id="ARBA00022679"/>
    </source>
</evidence>
<dbReference type="GO" id="GO:0005524">
    <property type="term" value="F:ATP binding"/>
    <property type="evidence" value="ECO:0007669"/>
    <property type="project" value="UniProtKB-UniRule"/>
</dbReference>
<feature type="domain" description="Protein kinase" evidence="9">
    <location>
        <begin position="177"/>
        <end position="435"/>
    </location>
</feature>
<feature type="binding site" evidence="7">
    <location>
        <position position="216"/>
    </location>
    <ligand>
        <name>ATP</name>
        <dbReference type="ChEBI" id="CHEBI:30616"/>
    </ligand>
</feature>
<dbReference type="AlphaFoldDB" id="A0A8H4VUT3"/>
<keyword evidence="4 7" id="KW-0067">ATP-binding</keyword>
<dbReference type="GO" id="GO:0000196">
    <property type="term" value="P:cell integrity MAPK cascade"/>
    <property type="evidence" value="ECO:0007669"/>
    <property type="project" value="TreeGrafter"/>
</dbReference>
<dbReference type="PANTHER" id="PTHR48013:SF6">
    <property type="entry name" value="MAP KINASE KINASE MKK1_SSP32-RELATED"/>
    <property type="match status" value="1"/>
</dbReference>
<sequence length="481" mass="52895">MEPKLQRPMGPRSINRSVSPMPPPLLTTNLDTTTPTLLTRRPFPSRPSTLSPPANQSEHPRSVTPTLSLSIPRPPNSKPSMPRIKLQINAASNGGSLFESYAGGPGGSDLTLQTDTRPEEKTIRPESMTVMPQQKPSETLGNLRDLVTELEAIRVGLPSSGPQQSATIFGEFSDDVFEEISRLGEGAGGAVHKVKHKPTGTIMARKTITTLEVPRKQLERELSIAATANHVNIIKWYGAYMSPSSSEVKILLEYGEGGSLEAVGKRIKERGAIVGEKIAGRLAEGILQGLAYLHTKKTIHRDIKPSNILLSREGIVKLCDFGVSGELVNSLAGTFTGTSFYMAPERICGHEYTIRSDVWSTGISLLELVMNRFPFPADLPPIELMMYITTGEPPRLEDEPGVVWSDDMKDFIRQTLIVDANTRPTPKDMLAHPWIVNVMKQEVHMSRWIRQVWGWPKTAARRSRDESSLSRPGTSNGPAQS</sequence>
<evidence type="ECO:0000256" key="8">
    <source>
        <dbReference type="SAM" id="MobiDB-lite"/>
    </source>
</evidence>
<dbReference type="EMBL" id="JAACJL010000015">
    <property type="protein sequence ID" value="KAF4620759.1"/>
    <property type="molecule type" value="Genomic_DNA"/>
</dbReference>
<dbReference type="Pfam" id="PF00069">
    <property type="entry name" value="Pkinase"/>
    <property type="match status" value="1"/>
</dbReference>